<dbReference type="Proteomes" id="UP000678325">
    <property type="component" value="Genome"/>
</dbReference>
<dbReference type="RefSeq" id="YP_010840071.1">
    <property type="nucleotide sequence ID" value="NC_078386.1"/>
</dbReference>
<organism evidence="8 9">
    <name type="scientific">Jujube yellow mottle-associated virus</name>
    <dbReference type="NCBI Taxonomy" id="2595002"/>
    <lineage>
        <taxon>Viruses</taxon>
        <taxon>Riboviria</taxon>
        <taxon>Orthornavirae</taxon>
        <taxon>Negarnaviricota</taxon>
        <taxon>Polyploviricotina</taxon>
        <taxon>Bunyaviricetes</taxon>
        <taxon>Elliovirales</taxon>
        <taxon>Fimoviridae</taxon>
        <taxon>Emaravirus</taxon>
        <taxon>Emaravirus ziziphi</taxon>
    </lineage>
</organism>
<evidence type="ECO:0000256" key="4">
    <source>
        <dbReference type="ARBA" id="ARBA00030285"/>
    </source>
</evidence>
<dbReference type="InterPro" id="IPR007322">
    <property type="entry name" value="RNA_pol_bunyavir"/>
</dbReference>
<dbReference type="Pfam" id="PF04196">
    <property type="entry name" value="Bunya_RdRp"/>
    <property type="match status" value="1"/>
</dbReference>
<feature type="domain" description="RdRp catalytic" evidence="7">
    <location>
        <begin position="1117"/>
        <end position="1302"/>
    </location>
</feature>
<evidence type="ECO:0000256" key="3">
    <source>
        <dbReference type="ARBA" id="ARBA00022679"/>
    </source>
</evidence>
<dbReference type="KEGG" id="vg:80550536"/>
<accession>A0A515L4K4</accession>
<dbReference type="GO" id="GO:0003968">
    <property type="term" value="F:RNA-directed RNA polymerase activity"/>
    <property type="evidence" value="ECO:0007669"/>
    <property type="project" value="UniProtKB-KW"/>
</dbReference>
<keyword evidence="8" id="KW-0548">Nucleotidyltransferase</keyword>
<dbReference type="EMBL" id="MK305894">
    <property type="protein sequence ID" value="QDM38999.1"/>
    <property type="molecule type" value="Genomic_RNA"/>
</dbReference>
<evidence type="ECO:0000256" key="1">
    <source>
        <dbReference type="ARBA" id="ARBA00012494"/>
    </source>
</evidence>
<name>A0A515L4K4_9VIRU</name>
<evidence type="ECO:0000256" key="5">
    <source>
        <dbReference type="ARBA" id="ARBA00030436"/>
    </source>
</evidence>
<sequence length="2309" mass="270996">MERSDSMIHKSKKQNDLREDALEFQSELVSKIQGGSLDDPTNKLIDQFLRLLGSTRTRYDINSKSKKIQGIYKKRFEDDEDNIDNIIHLAEAFAFHPPQKELLDMAFSMISLLEMIRHDMMIDIIKECITTNTKYVFVAKDFQLGEYFTDIPSKSTPDILFCDPDGKKLIIEVKVTMKTDLELFYRKYKQLVGDRSNVHVINYNLDGFTMYGDLNELENIIACSDKTEFISTIIDSCTKIRQNYKAYPEYNYFSNYYDCEEGEDNFITGYKARCKKLDSYDEVSKMFGSKWEVVMDYMDNFSLVDNYDETFNELKSSHDNAIAYCNKELPNFEKIYNENMSKGIYTQTNLTIDDLPTFQDKKLLETYQVTNKYKPSLYIPIIKSFKIDSSRSDHYNKPFSDLKVVINTPYLIAVRDMLSYLSDKDTIKNLINPIKDKNLKDLPPKTKKNAEKIPIHSDHNVDLFINNAFRITNPRKTYINNEICGYTKKIKTEKKEAILYKTSLPDCDRMEKLMTNFFQSGYNNESYKRDLITIAETTKNKNYNPLSSEHRSKQLDYIFNQHLIFKALISLNTLNSNRYRLIQTTDPNTLLVMLPNSDALTGAPLRYFCINIVKHDEEKDSIELNNLLGIYAGHLRNKKYTILVSKVISLDMSRIKMLSLSISKYVQLSVYYETMGLIDNRIKNMCILLSNMITLSSLSITDTFKNIMMVCYSTFSNPDDLIKDKLECRPTNLAHIFILKRIFRAIKLSTQQRAKIIMGLKATKISDDGNDLVDTGFDLGCDLELPISGVKTNNPKELFHEAYILFYLGNKGLHGSPQELLNLYATPLEFEEEFTNMIEKYGTVISELNNDEFGFSVDALITSSKLVYSQLVNESQDLRSNIKDTLSLDKSILTKKQFTSTKSMVDDKSHNVIIDTLDNVRNLSQLEQYIKNCTVDNPLQFMNDVNNHISKINKINMEKNKTMGLFFGEMMEVRGKYNKIPEISIKYINNQPFIVFKDFKKDFYHHCNSNFTNHYNGKVFDVVIKENNTNGHKTLRDYYNSNYLDDRSLKIRVFYKDQRSYNDREIYTGNLATRLCLYPLEQLFTTINKRLAEEAITLKGEKKQKKMMDQRIEMIKKRKQYNRGNEYKSEIISVSSDASKWSAKDIFLKFIVPISTCPFLTSEEKYFYLYLCIKYHKKDILLTDNAYFNAIKFHNPSNNRSVYERLTKNYTTNSQTVRSNWLQGNLNATSSFVHYCSAKLMSVMLEVLNKKYNMNNQMNFMVHSDDSVYDFLIMKKNDDYIMPKYTGTFIYSLLQWSTKKHCITINTKKTYMSNFYKEFLSSLIVGNELFYLYLSDVLPISSDVTYDSPLDDLSSYSGYINNAFIHACPYKIIEASILIINHLTLSTYNLNVSSKNTPYNDIFNDDSDFYDIPIQILPRYKLPIHLGGLIPFYSGDAFKIVKRIIEVSHKNFSPDQDKMFCDFFDIDLIKKYFEEEKDKSFINYIKMCILCTDNDIILRDPKDPYDLTDRDLSRVSIIDVLPHINPKSNKMTYTSKIFKNNEDKYRLKSVINPMWSICNPDEHSEIEDKIISNYGDKKFVDSLIFQRPQVQFARRIIHSNAKIYRYSLDNDNNLYAIQDVYNKIKTQSLDIDLKPEMILNYINLYLFTDQNVSSAIHLYYHKKEWQRISRNELNYRVISQTNIYPQEFGIYSITTLIRDLLIENKPVDVTKIDRKGETLIEVSEKLLSPLKTTIKIYEYPEDIDDNFKAYVDFKYNKSVDYNDVLIKKQEIDKDYDLRIYNIKILYLSLLIQYYNDMFRRINKSEDVKINYNTPRTILLSLNNYMKRDIISSKLNISTKRILKIDDYMLDKFGLYANPDCYIRYKLDHRVTIHHDHLRYTISKENLINDELNFLMAIKSRLPDFFEENRDKLRTNNKIWNNIMSDYKNNADLRKSLFLYSNGYISNNNIISAIVNSNYIQNHWPRPHTPGGKGAEAVYHLSGCFMKVCMLKLGDKCNIVLSFHRPSHKYRLKINYNMVKNKLLERIRVDFKEDLLTAFTLPHSAANNNAVYINGPRLTMNYDPSYSLLTNINEYWYENFKVKLEIDDFDRILYKLNIRSPKDTVEFCIKERSTLDVHKIYEMLVEHRGNEYYTLLYNHLNIYKRLPDTIGHEYIYLEPDYIFELLENTSNFEQNCVSDTLLHKSSKIYGLYNYLEKKRLTEDLSSIEECLCKLSSVYFTYILHNSDLEKHIDAELGMVELSELISKISINPDYHKEVINNIPFSEVPPYPILINCCFSIGGSSLNRLFMSIYYITKYYNNPESNDDIFD</sequence>
<dbReference type="GO" id="GO:0006351">
    <property type="term" value="P:DNA-templated transcription"/>
    <property type="evidence" value="ECO:0007669"/>
    <property type="project" value="InterPro"/>
</dbReference>
<keyword evidence="8" id="KW-0696">RNA-directed RNA polymerase</keyword>
<protein>
    <recommendedName>
        <fullName evidence="2">RNA-directed RNA polymerase L</fullName>
        <ecNumber evidence="1">2.7.7.48</ecNumber>
    </recommendedName>
    <alternativeName>
        <fullName evidence="4">Large structural protein</fullName>
    </alternativeName>
    <alternativeName>
        <fullName evidence="6">Replicase</fullName>
    </alternativeName>
    <alternativeName>
        <fullName evidence="5">Transcriptase</fullName>
    </alternativeName>
</protein>
<reference evidence="8" key="1">
    <citation type="journal article" date="2019" name="Front. Microbiol.">
        <title>Identification and Characterization of a Novel Emaravirus Associated With Jujube (Ziziphus jujuba Mill.) Yellow Mottle Disease.</title>
        <authorList>
            <person name="Yang C."/>
            <person name="Zhang S."/>
            <person name="Han T."/>
            <person name="Fu J."/>
            <person name="Di Serio F."/>
            <person name="Cao M."/>
        </authorList>
    </citation>
    <scope>NUCLEOTIDE SEQUENCE</scope>
    <source>
        <strain evidence="8">JYMaV1</strain>
    </source>
</reference>
<dbReference type="EC" id="2.7.7.48" evidence="1"/>
<dbReference type="PROSITE" id="PS50525">
    <property type="entry name" value="RDRP_SSRNA_NEG_SEG"/>
    <property type="match status" value="1"/>
</dbReference>
<evidence type="ECO:0000256" key="2">
    <source>
        <dbReference type="ARBA" id="ARBA00018602"/>
    </source>
</evidence>
<evidence type="ECO:0000313" key="8">
    <source>
        <dbReference type="EMBL" id="QDM38999.1"/>
    </source>
</evidence>
<evidence type="ECO:0000259" key="7">
    <source>
        <dbReference type="PROSITE" id="PS50525"/>
    </source>
</evidence>
<proteinExistence type="predicted"/>
<keyword evidence="3" id="KW-0808">Transferase</keyword>
<dbReference type="GO" id="GO:0039694">
    <property type="term" value="P:viral RNA genome replication"/>
    <property type="evidence" value="ECO:0007669"/>
    <property type="project" value="InterPro"/>
</dbReference>
<evidence type="ECO:0000256" key="6">
    <source>
        <dbReference type="ARBA" id="ARBA00031012"/>
    </source>
</evidence>
<dbReference type="InterPro" id="IPR007099">
    <property type="entry name" value="RNA-dir_pol_NSvirus"/>
</dbReference>
<evidence type="ECO:0000313" key="9">
    <source>
        <dbReference type="Proteomes" id="UP000678325"/>
    </source>
</evidence>
<dbReference type="GeneID" id="80550536"/>
<keyword evidence="9" id="KW-1185">Reference proteome</keyword>